<evidence type="ECO:0000313" key="1">
    <source>
        <dbReference type="EMBL" id="KZT17951.1"/>
    </source>
</evidence>
<gene>
    <name evidence="1" type="ORF">NEOLEDRAFT_1184777</name>
</gene>
<sequence length="55" mass="6031">MGPTSALLDRAGNRLRAITERTENASRPTSHPITQHSDALRRSAHIEHARAATET</sequence>
<proteinExistence type="predicted"/>
<evidence type="ECO:0000313" key="2">
    <source>
        <dbReference type="Proteomes" id="UP000076761"/>
    </source>
</evidence>
<accession>A0A165M681</accession>
<protein>
    <submittedName>
        <fullName evidence="1">Uncharacterized protein</fullName>
    </submittedName>
</protein>
<dbReference type="AlphaFoldDB" id="A0A165M681"/>
<dbReference type="OrthoDB" id="2507336at2759"/>
<dbReference type="EMBL" id="KV425751">
    <property type="protein sequence ID" value="KZT17951.1"/>
    <property type="molecule type" value="Genomic_DNA"/>
</dbReference>
<organism evidence="1 2">
    <name type="scientific">Neolentinus lepideus HHB14362 ss-1</name>
    <dbReference type="NCBI Taxonomy" id="1314782"/>
    <lineage>
        <taxon>Eukaryota</taxon>
        <taxon>Fungi</taxon>
        <taxon>Dikarya</taxon>
        <taxon>Basidiomycota</taxon>
        <taxon>Agaricomycotina</taxon>
        <taxon>Agaricomycetes</taxon>
        <taxon>Gloeophyllales</taxon>
        <taxon>Gloeophyllaceae</taxon>
        <taxon>Neolentinus</taxon>
    </lineage>
</organism>
<keyword evidence="2" id="KW-1185">Reference proteome</keyword>
<dbReference type="Proteomes" id="UP000076761">
    <property type="component" value="Unassembled WGS sequence"/>
</dbReference>
<name>A0A165M681_9AGAM</name>
<feature type="non-terminal residue" evidence="1">
    <location>
        <position position="55"/>
    </location>
</feature>
<reference evidence="1 2" key="1">
    <citation type="journal article" date="2016" name="Mol. Biol. Evol.">
        <title>Comparative Genomics of Early-Diverging Mushroom-Forming Fungi Provides Insights into the Origins of Lignocellulose Decay Capabilities.</title>
        <authorList>
            <person name="Nagy L.G."/>
            <person name="Riley R."/>
            <person name="Tritt A."/>
            <person name="Adam C."/>
            <person name="Daum C."/>
            <person name="Floudas D."/>
            <person name="Sun H."/>
            <person name="Yadav J.S."/>
            <person name="Pangilinan J."/>
            <person name="Larsson K.H."/>
            <person name="Matsuura K."/>
            <person name="Barry K."/>
            <person name="Labutti K."/>
            <person name="Kuo R."/>
            <person name="Ohm R.A."/>
            <person name="Bhattacharya S.S."/>
            <person name="Shirouzu T."/>
            <person name="Yoshinaga Y."/>
            <person name="Martin F.M."/>
            <person name="Grigoriev I.V."/>
            <person name="Hibbett D.S."/>
        </authorList>
    </citation>
    <scope>NUCLEOTIDE SEQUENCE [LARGE SCALE GENOMIC DNA]</scope>
    <source>
        <strain evidence="1 2">HHB14362 ss-1</strain>
    </source>
</reference>
<dbReference type="InParanoid" id="A0A165M681"/>